<dbReference type="SUPFAM" id="SSF53098">
    <property type="entry name" value="Ribonuclease H-like"/>
    <property type="match status" value="1"/>
</dbReference>
<evidence type="ECO:0000259" key="3">
    <source>
        <dbReference type="PROSITE" id="PS50994"/>
    </source>
</evidence>
<evidence type="ECO:0000313" key="5">
    <source>
        <dbReference type="EMBL" id="CAL4777756.1"/>
    </source>
</evidence>
<dbReference type="EMBL" id="CAMXCT010001478">
    <property type="protein sequence ID" value="CAI3990444.1"/>
    <property type="molecule type" value="Genomic_DNA"/>
</dbReference>
<protein>
    <submittedName>
        <fullName evidence="5">Retrovirus-related Pol polyprotein from transposon RE2 (Retro element 2) (AtRE2)</fullName>
    </submittedName>
</protein>
<name>A0A9P1CF09_9DINO</name>
<dbReference type="EMBL" id="CAMXCT020001478">
    <property type="protein sequence ID" value="CAL1143819.1"/>
    <property type="molecule type" value="Genomic_DNA"/>
</dbReference>
<evidence type="ECO:0000313" key="4">
    <source>
        <dbReference type="EMBL" id="CAI3990444.1"/>
    </source>
</evidence>
<dbReference type="EMBL" id="CAMXCT030001478">
    <property type="protein sequence ID" value="CAL4777756.1"/>
    <property type="molecule type" value="Genomic_DNA"/>
</dbReference>
<dbReference type="InterPro" id="IPR036397">
    <property type="entry name" value="RNaseH_sf"/>
</dbReference>
<proteinExistence type="predicted"/>
<gene>
    <name evidence="4" type="ORF">C1SCF055_LOCUS17430</name>
</gene>
<feature type="region of interest" description="Disordered" evidence="2">
    <location>
        <begin position="797"/>
        <end position="848"/>
    </location>
</feature>
<feature type="compositionally biased region" description="Basic and acidic residues" evidence="2">
    <location>
        <begin position="831"/>
        <end position="840"/>
    </location>
</feature>
<accession>A0A9P1CF09</accession>
<dbReference type="Gene3D" id="3.30.420.10">
    <property type="entry name" value="Ribonuclease H-like superfamily/Ribonuclease H"/>
    <property type="match status" value="1"/>
</dbReference>
<feature type="compositionally biased region" description="Low complexity" evidence="2">
    <location>
        <begin position="474"/>
        <end position="510"/>
    </location>
</feature>
<keyword evidence="1" id="KW-0175">Coiled coil</keyword>
<dbReference type="InterPro" id="IPR001584">
    <property type="entry name" value="Integrase_cat-core"/>
</dbReference>
<comment type="caution">
    <text evidence="4">The sequence shown here is derived from an EMBL/GenBank/DDBJ whole genome shotgun (WGS) entry which is preliminary data.</text>
</comment>
<evidence type="ECO:0000256" key="2">
    <source>
        <dbReference type="SAM" id="MobiDB-lite"/>
    </source>
</evidence>
<feature type="region of interest" description="Disordered" evidence="2">
    <location>
        <begin position="1003"/>
        <end position="1029"/>
    </location>
</feature>
<dbReference type="PROSITE" id="PS50994">
    <property type="entry name" value="INTEGRASE"/>
    <property type="match status" value="1"/>
</dbReference>
<reference evidence="5 6" key="2">
    <citation type="submission" date="2024-05" db="EMBL/GenBank/DDBJ databases">
        <authorList>
            <person name="Chen Y."/>
            <person name="Shah S."/>
            <person name="Dougan E. K."/>
            <person name="Thang M."/>
            <person name="Chan C."/>
        </authorList>
    </citation>
    <scope>NUCLEOTIDE SEQUENCE [LARGE SCALE GENOMIC DNA]</scope>
</reference>
<dbReference type="Proteomes" id="UP001152797">
    <property type="component" value="Unassembled WGS sequence"/>
</dbReference>
<dbReference type="GO" id="GO:0015074">
    <property type="term" value="P:DNA integration"/>
    <property type="evidence" value="ECO:0007669"/>
    <property type="project" value="InterPro"/>
</dbReference>
<dbReference type="InterPro" id="IPR012337">
    <property type="entry name" value="RNaseH-like_sf"/>
</dbReference>
<feature type="compositionally biased region" description="Low complexity" evidence="2">
    <location>
        <begin position="1020"/>
        <end position="1029"/>
    </location>
</feature>
<feature type="domain" description="Integrase catalytic" evidence="3">
    <location>
        <begin position="1506"/>
        <end position="1683"/>
    </location>
</feature>
<dbReference type="OrthoDB" id="413361at2759"/>
<feature type="coiled-coil region" evidence="1">
    <location>
        <begin position="103"/>
        <end position="176"/>
    </location>
</feature>
<feature type="compositionally biased region" description="Basic and acidic residues" evidence="2">
    <location>
        <begin position="1848"/>
        <end position="1862"/>
    </location>
</feature>
<reference evidence="4" key="1">
    <citation type="submission" date="2022-10" db="EMBL/GenBank/DDBJ databases">
        <authorList>
            <person name="Chen Y."/>
            <person name="Dougan E. K."/>
            <person name="Chan C."/>
            <person name="Rhodes N."/>
            <person name="Thang M."/>
        </authorList>
    </citation>
    <scope>NUCLEOTIDE SEQUENCE</scope>
</reference>
<dbReference type="GO" id="GO:0003676">
    <property type="term" value="F:nucleic acid binding"/>
    <property type="evidence" value="ECO:0007669"/>
    <property type="project" value="InterPro"/>
</dbReference>
<evidence type="ECO:0000256" key="1">
    <source>
        <dbReference type="SAM" id="Coils"/>
    </source>
</evidence>
<keyword evidence="6" id="KW-1185">Reference proteome</keyword>
<organism evidence="4">
    <name type="scientific">Cladocopium goreaui</name>
    <dbReference type="NCBI Taxonomy" id="2562237"/>
    <lineage>
        <taxon>Eukaryota</taxon>
        <taxon>Sar</taxon>
        <taxon>Alveolata</taxon>
        <taxon>Dinophyceae</taxon>
        <taxon>Suessiales</taxon>
        <taxon>Symbiodiniaceae</taxon>
        <taxon>Cladocopium</taxon>
    </lineage>
</organism>
<evidence type="ECO:0000313" key="6">
    <source>
        <dbReference type="Proteomes" id="UP001152797"/>
    </source>
</evidence>
<feature type="compositionally biased region" description="Low complexity" evidence="2">
    <location>
        <begin position="804"/>
        <end position="816"/>
    </location>
</feature>
<feature type="region of interest" description="Disordered" evidence="2">
    <location>
        <begin position="1818"/>
        <end position="1884"/>
    </location>
</feature>
<feature type="region of interest" description="Disordered" evidence="2">
    <location>
        <begin position="933"/>
        <end position="952"/>
    </location>
</feature>
<sequence>MTKGVIQATGIGQNLDEKLQACIESRTQVSGQVIKATGELQRSAGCSSGLRQPGSADRLTGFEQLISALPGFKPGAKQQFEGKLRRFVCVPGVAAELARIRMLEREQIALEEATKSRAELQEAMSKMRAELSEREERLHQREDGLRAKELELEKKAVEWQETAQRMIDEERQLETEKLRNPLQTSGGERPAFPDDGLRRDLWINAVQRLQDEILSGFSSDDSSVEQKAVDFQVGELQREAWEQSMHRARPFDCSLRQEKLRLSSEEKDQNGGAWSKVPTWDGSPQTWRSFQREMMWWQSALDLEAARWLLRQSGVVRQRGEEFTPQELAYQKEVRGPDPGDGQGDVVLTAEDPLSGLKKRMKALEGINGRTDLDKEGELRNQFYIDCKRRPDLRTEGVTLPTGEVGWLFKQKLGLDALRLQLLETALAGAEGYEETEREVLRLFKDVRSQDPLARKVADGNRGPPLLNRFLNQSSTASRPSSYAPSTASSAPRSFGSTSSAASQRSSQPFRKFGSHQKQAMVSEVEEKEPAEADEHAEALAAELDDAAELRIDAETLQEVEECRKPGAKLRRKPKQVQIAEAMTTEHNVSESPAAEEEAHEVLTVAVLPLSQSLAAAVEESHMKPKEVNLSAIGLTADKRLVGALDSACNRACTGPDWLHGYLKSLQNDSCFLLGRDFLEAVGADISFLRLELRCERLDGQPIALKQLSAGHYQLPLVPTSWPTVGTHRWRRMGPDGVVEWQMDAKSWFGHCMKGSKAPKVSKHDHMLTEKSLEVGNLVCTVMTATPRQPVVQAPDMRPSAMRSHTMTPSTTSTTTREAQHGRKRPPAASKVEKNGDVAQRKSHVGRKGRAPLAFAKALLALAALAVSCNGQSGEVDVPGYHPGERVHLRNRLGLQVAFCEDPLLEGMLEGVAMKGMTKGLKKAAQAEALEAAKQAGSTEKREQEARTLIGPKGGLPTLRRDLLKLAALLRVDIAEDTVDTIKEKVKPMVNLLKEKPVPKLTAVKSAAEPRGAQPKSSAKEASASSLSADVRPISNLTEQHEALKEIVGKMAQEMQVLRSLLPAGAIGNPIDLTMVDVKTEPFEMSEEEMAAAMEDVYAERLMATYGTNDPDQLMADGVGLHEISTKPIDFVLRGGRRIHQNLVAEHEAEMRSFVTDEIFVQPLNLTHSSYALAENNENQAVAKNVKFSQNAKPFQNAKMPANDQPLLKNAKHTKYANKPFLTEVYTTSQNVTREAARRGHRVGDPLSLETGWNFLIPSHREQALQKIKTEKPYCVVLAFPCGPFSPLQRLNQKHPERLAARREEGRVLMEFALEVARLQMSAGRHCILENPRPSEEWIEPLMQKFLEEMEIYVSNFDQCQFNLRSLEGMFHKKPTRVASSSSKVCQELHGWICKRDHVHAPVIGGTRGTAHAGIYPKPLACAMVRGLEKQFESDFACREVFALDAGEDAEEELAFEGAGFSNLRGDDDGSDQVTIPANVRAAVLRLHQNTGHRSGKRLARALAIAASLPMPRDMGDQVHIDLLEIEDVKEQKFFVAHATDHATRFQLAEVLPDKSTKSVLKFLNHKWLATFGPPRVLVCDQGREFISWEMEEWASSHTVMLHHIAVQAPWQNGIAERNFTSPDNFVEQNLPGLATQQPKKFLNLAAFATSRPLRYNNKTSASRKKLTLKRWHGPALLVATEGTSSAYLSYKGQLTKCALEHVRVASTMEQIAADSWHEVIDEAIEAAQHDLTLRGAAMAGAPNPPDDGLRDGFRGDGLQKSVEAAPKTPAFLPSVMPGTPTAPPPTLGDDLPPVQPQEKKLLELFNKQHLCLASTVSVGEEPASGSRKRSFSGPPLGRGVLSSAIEKAQRISEPSRVKRAPEVSTETLQAGGESETPVPASADGRLFDCSVVSKEDVLASLGDPSVHPLVNRYHQACIDRQQPLESRADDHGSWDGRWPMPSRSEWLLHERLGIQWPKGQTELDEHESLAVQARKEYCWKSMDDAAKKAFHEAGSLADLARQQCNNENHKLLTPRYVFTDKNEPLRTKNHPLPLRARARIAVPGFNDLLAYTQKRCSYGIQGDYNVKKMGRRRAWRLMAADIKSAFMKGEFFDDDRELYVENVRNPQEPQLPFPGLVRIRKGVFGLSDAPRMWYLRLNKALLAQGWERSHMDFACWLLWSEDRTYLEGIIIYHVDDLLLGGTIVAQQKMLELGKELGFGSVSYDSFTYCGKKIEQLEDGTFQISMKEYHENLKTVAIPVHRRSQPDSPLTEPERRQLRALLGSMQWLVAQLRFDMGYLLSTLPGEAPLKTLQKANLLVKQFKQHPELALTFKPLCLENAGIMVVTDASLGNVTKLGGAEGSLMEKVYSQRVHTLFCWLTEIYFLAKKLQGTEEAADVGIFCRGLFANFLGYPMNQRRALDAICAIPLALVTDAKDVYDKGTSDTPTYGAQKSLAFTVAWLRDVLAQPNTMLKWTATENMFVDCDTKDMDRDHMHRILKSGRWSVVYNQDFVKQKTSKRSTKAAAGALQMSLSGEPLGEKSPIFPFLAQLSASPGWHHRQGVVINVARNARSFRTPTARFNSKDYPLRTTYGRFDMPDGRSQWRLLEEFERYEDVQNPHALLSCAAAILISVFRSSLAKEEYDQLKNPAIAKEHSPEHSLHLPLPFCINAHFRPYAKYATQWLREKACCVNCLREFTSMIKDVTDESHQNEAEPLLLAHES</sequence>
<dbReference type="Pfam" id="PF00665">
    <property type="entry name" value="rve"/>
    <property type="match status" value="1"/>
</dbReference>
<feature type="region of interest" description="Disordered" evidence="2">
    <location>
        <begin position="455"/>
        <end position="535"/>
    </location>
</feature>